<dbReference type="PIRSF" id="PIRSF006816">
    <property type="entry name" value="Cyc3_hyd_g"/>
    <property type="match status" value="1"/>
</dbReference>
<comment type="caution">
    <text evidence="11">Lacks conserved residue(s) required for the propagation of feature annotation.</text>
</comment>
<comment type="subunit">
    <text evidence="11">Heterotetramer of 2 PyrK and 2 PyrD type B subunits.</text>
</comment>
<keyword evidence="9 11" id="KW-0408">Iron</keyword>
<dbReference type="SUPFAM" id="SSF52343">
    <property type="entry name" value="Ferredoxin reductase-like, C-terminal NADP-linked domain"/>
    <property type="match status" value="1"/>
</dbReference>
<dbReference type="RefSeq" id="WP_344911018.1">
    <property type="nucleotide sequence ID" value="NZ_BAABDL010000052.1"/>
</dbReference>
<evidence type="ECO:0000256" key="6">
    <source>
        <dbReference type="ARBA" id="ARBA00022827"/>
    </source>
</evidence>
<evidence type="ECO:0000256" key="8">
    <source>
        <dbReference type="ARBA" id="ARBA00022982"/>
    </source>
</evidence>
<dbReference type="EMBL" id="BAABDL010000052">
    <property type="protein sequence ID" value="GAA4065701.1"/>
    <property type="molecule type" value="Genomic_DNA"/>
</dbReference>
<evidence type="ECO:0000256" key="9">
    <source>
        <dbReference type="ARBA" id="ARBA00023004"/>
    </source>
</evidence>
<proteinExistence type="inferred from homology"/>
<dbReference type="Gene3D" id="3.40.50.80">
    <property type="entry name" value="Nucleotide-binding domain of ferredoxin-NADP reductase (FNR) module"/>
    <property type="match status" value="1"/>
</dbReference>
<feature type="binding site" evidence="11">
    <location>
        <position position="242"/>
    </location>
    <ligand>
        <name>[2Fe-2S] cluster</name>
        <dbReference type="ChEBI" id="CHEBI:190135"/>
    </ligand>
</feature>
<feature type="binding site" evidence="11">
    <location>
        <position position="225"/>
    </location>
    <ligand>
        <name>[2Fe-2S] cluster</name>
        <dbReference type="ChEBI" id="CHEBI:190135"/>
    </ligand>
</feature>
<dbReference type="NCBIfam" id="NF000799">
    <property type="entry name" value="PRK00054.1-4"/>
    <property type="match status" value="1"/>
</dbReference>
<accession>A0ABP7VFD5</accession>
<keyword evidence="14" id="KW-1185">Reference proteome</keyword>
<evidence type="ECO:0000256" key="7">
    <source>
        <dbReference type="ARBA" id="ARBA00022975"/>
    </source>
</evidence>
<reference evidence="14" key="1">
    <citation type="journal article" date="2019" name="Int. J. Syst. Evol. Microbiol.">
        <title>The Global Catalogue of Microorganisms (GCM) 10K type strain sequencing project: providing services to taxonomists for standard genome sequencing and annotation.</title>
        <authorList>
            <consortium name="The Broad Institute Genomics Platform"/>
            <consortium name="The Broad Institute Genome Sequencing Center for Infectious Disease"/>
            <person name="Wu L."/>
            <person name="Ma J."/>
        </authorList>
    </citation>
    <scope>NUCLEOTIDE SEQUENCE [LARGE SCALE GENOMIC DNA]</scope>
    <source>
        <strain evidence="14">JCM 17250</strain>
    </source>
</reference>
<dbReference type="PROSITE" id="PS51384">
    <property type="entry name" value="FAD_FR"/>
    <property type="match status" value="1"/>
</dbReference>
<organism evidence="13 14">
    <name type="scientific">Amphibacillus indicireducens</name>
    <dbReference type="NCBI Taxonomy" id="1076330"/>
    <lineage>
        <taxon>Bacteria</taxon>
        <taxon>Bacillati</taxon>
        <taxon>Bacillota</taxon>
        <taxon>Bacilli</taxon>
        <taxon>Bacillales</taxon>
        <taxon>Bacillaceae</taxon>
        <taxon>Amphibacillus</taxon>
    </lineage>
</organism>
<feature type="binding site" evidence="11">
    <location>
        <begin position="53"/>
        <end position="56"/>
    </location>
    <ligand>
        <name>FAD</name>
        <dbReference type="ChEBI" id="CHEBI:57692"/>
    </ligand>
</feature>
<comment type="cofactor">
    <cofactor evidence="11">
        <name>FAD</name>
        <dbReference type="ChEBI" id="CHEBI:57692"/>
    </cofactor>
    <text evidence="11">Binds 1 FAD per subunit.</text>
</comment>
<gene>
    <name evidence="11 13" type="primary">pyrK</name>
    <name evidence="13" type="ORF">GCM10022410_10150</name>
</gene>
<evidence type="ECO:0000313" key="13">
    <source>
        <dbReference type="EMBL" id="GAA4065701.1"/>
    </source>
</evidence>
<keyword evidence="5 11" id="KW-0479">Metal-binding</keyword>
<dbReference type="InterPro" id="IPR039261">
    <property type="entry name" value="FNR_nucleotide-bd"/>
</dbReference>
<keyword evidence="4 11" id="KW-0001">2Fe-2S</keyword>
<evidence type="ECO:0000256" key="10">
    <source>
        <dbReference type="ARBA" id="ARBA00023014"/>
    </source>
</evidence>
<evidence type="ECO:0000256" key="2">
    <source>
        <dbReference type="ARBA" id="ARBA00022448"/>
    </source>
</evidence>
<dbReference type="InterPro" id="IPR037117">
    <property type="entry name" value="Dihydroorotate_DH_ele_sf"/>
</dbReference>
<keyword evidence="3 11" id="KW-0285">Flavoprotein</keyword>
<feature type="binding site" evidence="11">
    <location>
        <position position="220"/>
    </location>
    <ligand>
        <name>[2Fe-2S] cluster</name>
        <dbReference type="ChEBI" id="CHEBI:190135"/>
    </ligand>
</feature>
<evidence type="ECO:0000256" key="4">
    <source>
        <dbReference type="ARBA" id="ARBA00022714"/>
    </source>
</evidence>
<evidence type="ECO:0000256" key="5">
    <source>
        <dbReference type="ARBA" id="ARBA00022723"/>
    </source>
</evidence>
<evidence type="ECO:0000313" key="14">
    <source>
        <dbReference type="Proteomes" id="UP001501734"/>
    </source>
</evidence>
<dbReference type="InterPro" id="IPR017938">
    <property type="entry name" value="Riboflavin_synthase-like_b-brl"/>
</dbReference>
<name>A0ABP7VFD5_9BACI</name>
<dbReference type="SUPFAM" id="SSF63380">
    <property type="entry name" value="Riboflavin synthase domain-like"/>
    <property type="match status" value="1"/>
</dbReference>
<comment type="pathway">
    <text evidence="11">Pyrimidine metabolism; UMP biosynthesis via de novo pathway; orotate from (S)-dihydroorotate (NAD(+) route): step 1/1.</text>
</comment>
<dbReference type="InterPro" id="IPR017927">
    <property type="entry name" value="FAD-bd_FR_type"/>
</dbReference>
<sequence length="255" mass="28228">MRQLIVPVLEIEEIAKATYQLDLEIEKSLLAQIKPGQFIHIRVNQGSEFMLRRPISVADIDLALNKLTVIFKVFGKGTDVLTHLKTGELIDLLIPLGNGYPIESIEMEHALLVGGGVGVPPLYYLAKSLVEKGIKVTTVIGFQTKDEIFYEQEFAALGEVFVTTDDGSYGTKGYVTDVLQHEELNFDYYFSCGPAPMLKAVKKYLHYFPGYISLEERMGCGIGACYACVVKSADGKDQKKICTDGPVFNATEVMI</sequence>
<feature type="domain" description="FAD-binding FR-type" evidence="12">
    <location>
        <begin position="1"/>
        <end position="102"/>
    </location>
</feature>
<keyword evidence="7 11" id="KW-0665">Pyrimidine biosynthesis</keyword>
<dbReference type="InterPro" id="IPR001433">
    <property type="entry name" value="OxRdtase_FAD/NAD-bd"/>
</dbReference>
<dbReference type="HAMAP" id="MF_01211">
    <property type="entry name" value="DHODB_Fe_S_bind"/>
    <property type="match status" value="1"/>
</dbReference>
<dbReference type="InterPro" id="IPR023455">
    <property type="entry name" value="Dihydroorotate_DHASE_ETsu"/>
</dbReference>
<keyword evidence="8 11" id="KW-0249">Electron transport</keyword>
<evidence type="ECO:0000259" key="12">
    <source>
        <dbReference type="PROSITE" id="PS51384"/>
    </source>
</evidence>
<dbReference type="InterPro" id="IPR019480">
    <property type="entry name" value="Dihydroorotate_DH_Fe-S-bd"/>
</dbReference>
<keyword evidence="10 11" id="KW-0411">Iron-sulfur</keyword>
<feature type="binding site" evidence="11">
    <location>
        <begin position="77"/>
        <end position="78"/>
    </location>
    <ligand>
        <name>FAD</name>
        <dbReference type="ChEBI" id="CHEBI:57692"/>
    </ligand>
</feature>
<protein>
    <recommendedName>
        <fullName evidence="11">Dihydroorotate dehydrogenase B (NAD(+)), electron transfer subunit</fullName>
    </recommendedName>
    <alternativeName>
        <fullName evidence="11">Dihydroorotate oxidase B, electron transfer subunit</fullName>
    </alternativeName>
</protein>
<comment type="cofactor">
    <cofactor evidence="11">
        <name>[2Fe-2S] cluster</name>
        <dbReference type="ChEBI" id="CHEBI:190135"/>
    </cofactor>
    <text evidence="11">Binds 1 [2Fe-2S] cluster per subunit.</text>
</comment>
<comment type="similarity">
    <text evidence="1 11">Belongs to the PyrK family.</text>
</comment>
<evidence type="ECO:0000256" key="3">
    <source>
        <dbReference type="ARBA" id="ARBA00022630"/>
    </source>
</evidence>
<dbReference type="PANTHER" id="PTHR43513">
    <property type="entry name" value="DIHYDROOROTATE DEHYDROGENASE B (NAD(+)), ELECTRON TRANSFER SUBUNIT"/>
    <property type="match status" value="1"/>
</dbReference>
<evidence type="ECO:0000256" key="11">
    <source>
        <dbReference type="HAMAP-Rule" id="MF_01211"/>
    </source>
</evidence>
<dbReference type="Pfam" id="PF00175">
    <property type="entry name" value="NAD_binding_1"/>
    <property type="match status" value="1"/>
</dbReference>
<keyword evidence="6 11" id="KW-0274">FAD</keyword>
<keyword evidence="2 11" id="KW-0813">Transport</keyword>
<dbReference type="InterPro" id="IPR012165">
    <property type="entry name" value="Cyt_c3_hydrogenase_gsu"/>
</dbReference>
<dbReference type="Gene3D" id="2.40.30.10">
    <property type="entry name" value="Translation factors"/>
    <property type="match status" value="1"/>
</dbReference>
<dbReference type="Pfam" id="PF10418">
    <property type="entry name" value="DHODB_Fe-S_bind"/>
    <property type="match status" value="1"/>
</dbReference>
<dbReference type="CDD" id="cd06218">
    <property type="entry name" value="DHOD_e_trans"/>
    <property type="match status" value="1"/>
</dbReference>
<evidence type="ECO:0000256" key="1">
    <source>
        <dbReference type="ARBA" id="ARBA00006422"/>
    </source>
</evidence>
<dbReference type="PANTHER" id="PTHR43513:SF3">
    <property type="entry name" value="DIHYDROOROTATE DEHYDROGENASE B (NAD(+)), ELECTRON TRANSFER SUBUNIT-RELATED"/>
    <property type="match status" value="1"/>
</dbReference>
<dbReference type="Gene3D" id="2.10.240.10">
    <property type="entry name" value="Dihydroorotate dehydrogenase, electron transfer subunit"/>
    <property type="match status" value="1"/>
</dbReference>
<comment type="caution">
    <text evidence="13">The sequence shown here is derived from an EMBL/GenBank/DDBJ whole genome shotgun (WGS) entry which is preliminary data.</text>
</comment>
<comment type="function">
    <text evidence="11">Responsible for channeling the electrons from the oxidation of dihydroorotate from the FMN redox center in the PyrD type B subunit to the ultimate electron acceptor NAD(+).</text>
</comment>
<dbReference type="Proteomes" id="UP001501734">
    <property type="component" value="Unassembled WGS sequence"/>
</dbReference>
<feature type="binding site" evidence="11">
    <location>
        <position position="228"/>
    </location>
    <ligand>
        <name>[2Fe-2S] cluster</name>
        <dbReference type="ChEBI" id="CHEBI:190135"/>
    </ligand>
</feature>
<dbReference type="InterPro" id="IPR050353">
    <property type="entry name" value="PyrK_electron_transfer"/>
</dbReference>